<feature type="compositionally biased region" description="Gly residues" evidence="2">
    <location>
        <begin position="75"/>
        <end position="90"/>
    </location>
</feature>
<evidence type="ECO:0000256" key="2">
    <source>
        <dbReference type="SAM" id="MobiDB-lite"/>
    </source>
</evidence>
<name>A0A836B7U6_9CHLO</name>
<proteinExistence type="predicted"/>
<evidence type="ECO:0000256" key="1">
    <source>
        <dbReference type="SAM" id="Coils"/>
    </source>
</evidence>
<feature type="compositionally biased region" description="Low complexity" evidence="2">
    <location>
        <begin position="768"/>
        <end position="779"/>
    </location>
</feature>
<dbReference type="EMBL" id="JAEHOD010000011">
    <property type="protein sequence ID" value="KAG2450291.1"/>
    <property type="molecule type" value="Genomic_DNA"/>
</dbReference>
<sequence>MGSPSASALRHRLVLAVVRSGVLSQLARVLTACPAGARQAWDSRLNDWCELSGHVADLVSSLACFAKEQVEASSGGGKASGSGGGAGAGATGNHANGPGGSSAVSLAAELLAALQRSSVLEHISRAVLQLTAQHQAVQRHKVRNGSAQQQAGSAQQQAGSGAAAAAAAMAAVGPAAEEDEAAAERSAALAVMAAFDAEEAAASMVSRLLDTWNGVMVDYRVLMQQLYGGGGGSPQAGDLQLAQALRVGPATHYLMAAAVAAAVAAAEVNTAASLRRVCAADPSFVPSSSTTSGGSGGGGPAAAGTAAQAAGTATGAAAGKGVQAPPEAPAAASGSQQALLLAAAGRVQLHGLPPGLLPPPLVSLYEPGNYEANAGRSPAAASEVAVLNAECVLNVITWWHIGWAADGRLWRPPLGRRALTALALQAAEAGLQRWRSYQDLYPPLNPPASAPAEVQARGASGAGGGAGSSTGAAIGAPGAAKEAKRQPAKPLTQKQLRQQAAAAATSAKQQAAAAAKQAAAAAAEAKRERQRQEVAKAVATARRESRLRAWLPGGFAPEMRFRLVLGSFEFVCSTHSLEVCEDPAPLRRMAQGEQQRYLELLRRQEVAAESEAAAAAAAAAAGGAATSSASSTAASAVAVAAPQQVAEGAAAWAPPAPATATVTATATGSATLRARPAEVALPERCWHVVVGAIRALAGDAERHMWPAGTTAGHVQELLQQVLSGAEEDSRAALAARLLVVEAEAANPPAAASHSSKDTGGGDKGGGSSSSSSSSGSSSSQQPQRLLPSCTEAAAATATTAAAAASGIASAAGGNDTSSAPDALKPAAAHQQQPQAQAPVPPQQRPSHDGDDDEQWLSGAAAALVAAKRAGLYRGLSLGLLPSLEALLRGIARECAAVEDWGDAASLQAISLVNAVLAHLLDLDAVEHMVLEAAPRRQAAAFIVSAAKASCAATRAVINTFWGEVRRACQPGKGKAYVKSSAPARLGPCAELNVPLRLLGTLRAAGTLCGGSSGSGSGNQAAAAGMEEEQQEQQQQQQQRWRRRPGRAELVSLLAATWLPALAGNVRAALELKAGADPLTAERTAPMLAALVLPHLRWVPALAMTMAEAGRRGEWQTALEWHLLLVTDAPLLIAVISTAHGVLPPGSEEEGVVVTAAQALWAVHPTCMSTCPQQTALTGSLALVGPGPLAAPWAPAEEAAAGRTAVLAALRAGHGWEPPPESPESEDGSSGSGGAAAAPYWEAPPAEHLDLLLAPSMARSRLGLCERAGCRNLRGDSESGVARPHGARGMWVCSQACAAEQECFLAAVDKYCKM</sequence>
<feature type="compositionally biased region" description="Low complexity" evidence="2">
    <location>
        <begin position="825"/>
        <end position="837"/>
    </location>
</feature>
<organism evidence="4 5">
    <name type="scientific">Chlamydomonas schloesseri</name>
    <dbReference type="NCBI Taxonomy" id="2026947"/>
    <lineage>
        <taxon>Eukaryota</taxon>
        <taxon>Viridiplantae</taxon>
        <taxon>Chlorophyta</taxon>
        <taxon>core chlorophytes</taxon>
        <taxon>Chlorophyceae</taxon>
        <taxon>CS clade</taxon>
        <taxon>Chlamydomonadales</taxon>
        <taxon>Chlamydomonadaceae</taxon>
        <taxon>Chlamydomonas</taxon>
    </lineage>
</organism>
<feature type="coiled-coil region" evidence="1">
    <location>
        <begin position="508"/>
        <end position="540"/>
    </location>
</feature>
<dbReference type="PANTHER" id="PTHR40903:SF1">
    <property type="entry name" value="HYPHALLY REGULATED CELL WALL PROTEIN 3"/>
    <property type="match status" value="1"/>
</dbReference>
<feature type="compositionally biased region" description="Low complexity" evidence="2">
    <location>
        <begin position="493"/>
        <end position="503"/>
    </location>
</feature>
<evidence type="ECO:0000256" key="3">
    <source>
        <dbReference type="SAM" id="SignalP"/>
    </source>
</evidence>
<feature type="chain" id="PRO_5032595300" description="MYND-type domain-containing protein" evidence="3">
    <location>
        <begin position="25"/>
        <end position="1313"/>
    </location>
</feature>
<evidence type="ECO:0000313" key="5">
    <source>
        <dbReference type="Proteomes" id="UP000613740"/>
    </source>
</evidence>
<accession>A0A836B7U6</accession>
<dbReference type="Proteomes" id="UP000613740">
    <property type="component" value="Unassembled WGS sequence"/>
</dbReference>
<feature type="region of interest" description="Disordered" evidence="2">
    <location>
        <begin position="445"/>
        <end position="503"/>
    </location>
</feature>
<evidence type="ECO:0008006" key="6">
    <source>
        <dbReference type="Google" id="ProtNLM"/>
    </source>
</evidence>
<feature type="compositionally biased region" description="Low complexity" evidence="2">
    <location>
        <begin position="469"/>
        <end position="480"/>
    </location>
</feature>
<feature type="region of interest" description="Disordered" evidence="2">
    <location>
        <begin position="1212"/>
        <end position="1238"/>
    </location>
</feature>
<feature type="region of interest" description="Disordered" evidence="2">
    <location>
        <begin position="809"/>
        <end position="853"/>
    </location>
</feature>
<feature type="signal peptide" evidence="3">
    <location>
        <begin position="1"/>
        <end position="24"/>
    </location>
</feature>
<comment type="caution">
    <text evidence="4">The sequence shown here is derived from an EMBL/GenBank/DDBJ whole genome shotgun (WGS) entry which is preliminary data.</text>
</comment>
<protein>
    <recommendedName>
        <fullName evidence="6">MYND-type domain-containing protein</fullName>
    </recommendedName>
</protein>
<feature type="region of interest" description="Disordered" evidence="2">
    <location>
        <begin position="75"/>
        <end position="94"/>
    </location>
</feature>
<evidence type="ECO:0000313" key="4">
    <source>
        <dbReference type="EMBL" id="KAG2450291.1"/>
    </source>
</evidence>
<feature type="region of interest" description="Disordered" evidence="2">
    <location>
        <begin position="746"/>
        <end position="791"/>
    </location>
</feature>
<reference evidence="4" key="1">
    <citation type="journal article" date="2020" name="bioRxiv">
        <title>Comparative genomics of Chlamydomonas.</title>
        <authorList>
            <person name="Craig R.J."/>
            <person name="Hasan A.R."/>
            <person name="Ness R.W."/>
            <person name="Keightley P.D."/>
        </authorList>
    </citation>
    <scope>NUCLEOTIDE SEQUENCE</scope>
    <source>
        <strain evidence="4">CCAP 11/173</strain>
    </source>
</reference>
<keyword evidence="5" id="KW-1185">Reference proteome</keyword>
<keyword evidence="3" id="KW-0732">Signal</keyword>
<gene>
    <name evidence="4" type="ORF">HYH02_004799</name>
</gene>
<keyword evidence="1" id="KW-0175">Coiled coil</keyword>
<feature type="region of interest" description="Disordered" evidence="2">
    <location>
        <begin position="1012"/>
        <end position="1041"/>
    </location>
</feature>
<dbReference type="PANTHER" id="PTHR40903">
    <property type="entry name" value="GLYCINE-RICH CELL WALL STRUCTURAL PROTEIN 1-LIKE"/>
    <property type="match status" value="1"/>
</dbReference>
<feature type="region of interest" description="Disordered" evidence="2">
    <location>
        <begin position="285"/>
        <end position="304"/>
    </location>
</feature>